<evidence type="ECO:0000313" key="3">
    <source>
        <dbReference type="Proteomes" id="UP001465976"/>
    </source>
</evidence>
<reference evidence="2 3" key="1">
    <citation type="submission" date="2024-02" db="EMBL/GenBank/DDBJ databases">
        <title>A draft genome for the cacao thread blight pathogen Marasmius crinis-equi.</title>
        <authorList>
            <person name="Cohen S.P."/>
            <person name="Baruah I.K."/>
            <person name="Amoako-Attah I."/>
            <person name="Bukari Y."/>
            <person name="Meinhardt L.W."/>
            <person name="Bailey B.A."/>
        </authorList>
    </citation>
    <scope>NUCLEOTIDE SEQUENCE [LARGE SCALE GENOMIC DNA]</scope>
    <source>
        <strain evidence="2 3">GH-76</strain>
    </source>
</reference>
<dbReference type="Proteomes" id="UP001465976">
    <property type="component" value="Unassembled WGS sequence"/>
</dbReference>
<proteinExistence type="predicted"/>
<protein>
    <submittedName>
        <fullName evidence="2">Uncharacterized protein</fullName>
    </submittedName>
</protein>
<accession>A0ABR3EY47</accession>
<organism evidence="2 3">
    <name type="scientific">Marasmius crinis-equi</name>
    <dbReference type="NCBI Taxonomy" id="585013"/>
    <lineage>
        <taxon>Eukaryota</taxon>
        <taxon>Fungi</taxon>
        <taxon>Dikarya</taxon>
        <taxon>Basidiomycota</taxon>
        <taxon>Agaricomycotina</taxon>
        <taxon>Agaricomycetes</taxon>
        <taxon>Agaricomycetidae</taxon>
        <taxon>Agaricales</taxon>
        <taxon>Marasmiineae</taxon>
        <taxon>Marasmiaceae</taxon>
        <taxon>Marasmius</taxon>
    </lineage>
</organism>
<feature type="region of interest" description="Disordered" evidence="1">
    <location>
        <begin position="224"/>
        <end position="276"/>
    </location>
</feature>
<feature type="compositionally biased region" description="Basic and acidic residues" evidence="1">
    <location>
        <begin position="266"/>
        <end position="276"/>
    </location>
</feature>
<gene>
    <name evidence="2" type="ORF">V5O48_014155</name>
</gene>
<sequence length="276" mass="29937">MSLISKWKTTKFIIDKGPQLSPFHFADFMGNPETGEVTERKGMFENDLLLQVMAIYYAHVNALPPTTCMSGYPAGILELAIQALERALTCYTSGNVPSRPAKEFSHTAWGNQEAIDCKGVVKHKDNKFCKTIKTLSAAKWDVIKTKALAYVKPKQGTKLPRKKKGEVSMEIREAPGDSDNDVMIPEPLQGTDKVVQAANNSGESPKTTQQTTVPIIIAAPAPGNTIIEQGERLDGAGNDEGFGKEDCRNGGEGSSQDDDDDDGESESDKEAVGDKE</sequence>
<keyword evidence="3" id="KW-1185">Reference proteome</keyword>
<evidence type="ECO:0000313" key="2">
    <source>
        <dbReference type="EMBL" id="KAL0567843.1"/>
    </source>
</evidence>
<dbReference type="EMBL" id="JBAHYK010001479">
    <property type="protein sequence ID" value="KAL0567843.1"/>
    <property type="molecule type" value="Genomic_DNA"/>
</dbReference>
<evidence type="ECO:0000256" key="1">
    <source>
        <dbReference type="SAM" id="MobiDB-lite"/>
    </source>
</evidence>
<comment type="caution">
    <text evidence="2">The sequence shown here is derived from an EMBL/GenBank/DDBJ whole genome shotgun (WGS) entry which is preliminary data.</text>
</comment>
<feature type="compositionally biased region" description="Acidic residues" evidence="1">
    <location>
        <begin position="255"/>
        <end position="265"/>
    </location>
</feature>
<name>A0ABR3EY47_9AGAR</name>